<dbReference type="eggNOG" id="COG3181">
    <property type="taxonomic scope" value="Bacteria"/>
</dbReference>
<dbReference type="InterPro" id="IPR042100">
    <property type="entry name" value="Bug_dom1"/>
</dbReference>
<evidence type="ECO:0000313" key="4">
    <source>
        <dbReference type="Proteomes" id="UP000001225"/>
    </source>
</evidence>
<dbReference type="PANTHER" id="PTHR42928">
    <property type="entry name" value="TRICARBOXYLATE-BINDING PROTEIN"/>
    <property type="match status" value="1"/>
</dbReference>
<dbReference type="CDD" id="cd07012">
    <property type="entry name" value="PBP2_Bug_TTT"/>
    <property type="match status" value="1"/>
</dbReference>
<protein>
    <submittedName>
        <fullName evidence="3">Secreted protein</fullName>
    </submittedName>
</protein>
<dbReference type="PANTHER" id="PTHR42928:SF5">
    <property type="entry name" value="BLR1237 PROTEIN"/>
    <property type="match status" value="1"/>
</dbReference>
<evidence type="ECO:0000256" key="1">
    <source>
        <dbReference type="ARBA" id="ARBA00006987"/>
    </source>
</evidence>
<dbReference type="Proteomes" id="UP000001225">
    <property type="component" value="Chromosome"/>
</dbReference>
<dbReference type="EMBL" id="AM902716">
    <property type="protein sequence ID" value="CAP41429.1"/>
    <property type="molecule type" value="Genomic_DNA"/>
</dbReference>
<evidence type="ECO:0000256" key="2">
    <source>
        <dbReference type="SAM" id="SignalP"/>
    </source>
</evidence>
<dbReference type="SUPFAM" id="SSF53850">
    <property type="entry name" value="Periplasmic binding protein-like II"/>
    <property type="match status" value="1"/>
</dbReference>
<reference evidence="3 4" key="1">
    <citation type="journal article" date="2008" name="BMC Genomics">
        <title>The missing link: Bordetella petrii is endowed with both the metabolic versatility of environmental bacteria and virulence traits of pathogenic Bordetellae.</title>
        <authorList>
            <person name="Gross R."/>
            <person name="Guzman C.A."/>
            <person name="Sebaihia M."/>
            <person name="Martins Dos Santos V.A."/>
            <person name="Pieper D.H."/>
            <person name="Koebnik R."/>
            <person name="Lechner M."/>
            <person name="Bartels D."/>
            <person name="Buhrmester J."/>
            <person name="Choudhuri J.V."/>
            <person name="Ebensen T."/>
            <person name="Gaigalat L."/>
            <person name="Herrmann S."/>
            <person name="Khachane A.N."/>
            <person name="Larisch C."/>
            <person name="Link S."/>
            <person name="Linke B."/>
            <person name="Meyer F."/>
            <person name="Mormann S."/>
            <person name="Nakunst D."/>
            <person name="Rueckert C."/>
            <person name="Schneiker-Bekel S."/>
            <person name="Schulze K."/>
            <person name="Vorhoelter F.J."/>
            <person name="Yevsa T."/>
            <person name="Engle J.T."/>
            <person name="Goldman W.E."/>
            <person name="Puehler A."/>
            <person name="Goebel U.B."/>
            <person name="Goesmann A."/>
            <person name="Bloecker H."/>
            <person name="Kaiser O."/>
            <person name="Martinez-Arias R."/>
        </authorList>
    </citation>
    <scope>NUCLEOTIDE SEQUENCE [LARGE SCALE GENOMIC DNA]</scope>
    <source>
        <strain evidence="4">ATCC BAA-461 / DSM 12804 / CCUG 43448 / CIP 107267 / Se-1111R</strain>
    </source>
</reference>
<feature type="signal peptide" evidence="2">
    <location>
        <begin position="1"/>
        <end position="27"/>
    </location>
</feature>
<name>A9IBF8_BORPD</name>
<dbReference type="PIRSF" id="PIRSF017082">
    <property type="entry name" value="YflP"/>
    <property type="match status" value="1"/>
</dbReference>
<dbReference type="KEGG" id="bpt:Bpet1097"/>
<accession>A9IBF8</accession>
<sequence>MFKRPPGPKFLFFGLLVCIACALPASAETYPIRPIRMVVGYPPGGTTDILARIMAAELTQRLGQTVVVENRTGAAGIIGTADVARAAGDGYTILMGASSAYAYEPAIRENLPYQPKDLKMFALIGSASNVLVVRPDAPYKSLSDVIAAAKAQPGKLSHGSTGIGATPQLTMALLKKSAKVDIIDVPFGGGGPVEQALLGGHVDMTFDGLASARSKIEAGQFRPLAVSGKQRVKWMPDVPTLAESGFPGLEVEAWYALFAPSSTPDSILEKLHQSADEALTVNDIKLRIEQLGMDPAPPQNLQELSSFSGAEIGRWANFVKITGLKVHD</sequence>
<dbReference type="Pfam" id="PF03401">
    <property type="entry name" value="TctC"/>
    <property type="match status" value="1"/>
</dbReference>
<dbReference type="AlphaFoldDB" id="A9IBF8"/>
<dbReference type="Gene3D" id="3.40.190.150">
    <property type="entry name" value="Bordetella uptake gene, domain 1"/>
    <property type="match status" value="1"/>
</dbReference>
<keyword evidence="4" id="KW-1185">Reference proteome</keyword>
<proteinExistence type="inferred from homology"/>
<evidence type="ECO:0000313" key="3">
    <source>
        <dbReference type="EMBL" id="CAP41429.1"/>
    </source>
</evidence>
<dbReference type="InterPro" id="IPR005064">
    <property type="entry name" value="BUG"/>
</dbReference>
<keyword evidence="2" id="KW-0732">Signal</keyword>
<comment type="similarity">
    <text evidence="1">Belongs to the UPF0065 (bug) family.</text>
</comment>
<dbReference type="Gene3D" id="3.40.190.10">
    <property type="entry name" value="Periplasmic binding protein-like II"/>
    <property type="match status" value="1"/>
</dbReference>
<gene>
    <name evidence="3" type="primary">bug25</name>
    <name evidence="3" type="ordered locus">Bpet1097</name>
</gene>
<feature type="chain" id="PRO_5002739641" evidence="2">
    <location>
        <begin position="28"/>
        <end position="328"/>
    </location>
</feature>
<dbReference type="STRING" id="94624.Bpet1097"/>
<organism evidence="3 4">
    <name type="scientific">Bordetella petrii (strain ATCC BAA-461 / DSM 12804 / CCUG 43448 / CIP 107267 / Se-1111R)</name>
    <dbReference type="NCBI Taxonomy" id="340100"/>
    <lineage>
        <taxon>Bacteria</taxon>
        <taxon>Pseudomonadati</taxon>
        <taxon>Pseudomonadota</taxon>
        <taxon>Betaproteobacteria</taxon>
        <taxon>Burkholderiales</taxon>
        <taxon>Alcaligenaceae</taxon>
        <taxon>Bordetella</taxon>
    </lineage>
</organism>